<feature type="region of interest" description="Disordered" evidence="1">
    <location>
        <begin position="1"/>
        <end position="26"/>
    </location>
</feature>
<accession>A0ABP1PYX2</accession>
<reference evidence="4 5" key="1">
    <citation type="submission" date="2024-08" db="EMBL/GenBank/DDBJ databases">
        <authorList>
            <person name="Cucini C."/>
            <person name="Frati F."/>
        </authorList>
    </citation>
    <scope>NUCLEOTIDE SEQUENCE [LARGE SCALE GENOMIC DNA]</scope>
</reference>
<gene>
    <name evidence="4" type="ORF">ODALV1_LOCUS4262</name>
</gene>
<sequence length="162" mass="18634">MECEPKEIDWDSEEEKWDPEEMDPEEMYPDGWYHVPTELEKTLNDTQSEVLSGHVVLGGIRGEKRPDDGMEVRLQMEVIPFDTSLLLEDILSGADLKPTSEIQPISERQPNSGLDYLEDIDCRLFLGLILVMLLLVIVVFIGVGRYNQTSDFFSRTNDKRKI</sequence>
<feature type="domain" description="WH2" evidence="3">
    <location>
        <begin position="82"/>
        <end position="99"/>
    </location>
</feature>
<evidence type="ECO:0000313" key="4">
    <source>
        <dbReference type="EMBL" id="CAL8079039.1"/>
    </source>
</evidence>
<keyword evidence="2" id="KW-0472">Membrane</keyword>
<dbReference type="EMBL" id="CAXLJM020000013">
    <property type="protein sequence ID" value="CAL8079039.1"/>
    <property type="molecule type" value="Genomic_DNA"/>
</dbReference>
<organism evidence="4 5">
    <name type="scientific">Orchesella dallaii</name>
    <dbReference type="NCBI Taxonomy" id="48710"/>
    <lineage>
        <taxon>Eukaryota</taxon>
        <taxon>Metazoa</taxon>
        <taxon>Ecdysozoa</taxon>
        <taxon>Arthropoda</taxon>
        <taxon>Hexapoda</taxon>
        <taxon>Collembola</taxon>
        <taxon>Entomobryomorpha</taxon>
        <taxon>Entomobryoidea</taxon>
        <taxon>Orchesellidae</taxon>
        <taxon>Orchesellinae</taxon>
        <taxon>Orchesella</taxon>
    </lineage>
</organism>
<protein>
    <recommendedName>
        <fullName evidence="3">WH2 domain-containing protein</fullName>
    </recommendedName>
</protein>
<keyword evidence="2" id="KW-0812">Transmembrane</keyword>
<feature type="compositionally biased region" description="Acidic residues" evidence="1">
    <location>
        <begin position="10"/>
        <end position="26"/>
    </location>
</feature>
<comment type="caution">
    <text evidence="4">The sequence shown here is derived from an EMBL/GenBank/DDBJ whole genome shotgun (WGS) entry which is preliminary data.</text>
</comment>
<dbReference type="PROSITE" id="PS51082">
    <property type="entry name" value="WH2"/>
    <property type="match status" value="1"/>
</dbReference>
<dbReference type="InterPro" id="IPR003124">
    <property type="entry name" value="WH2_dom"/>
</dbReference>
<dbReference type="Proteomes" id="UP001642540">
    <property type="component" value="Unassembled WGS sequence"/>
</dbReference>
<evidence type="ECO:0000256" key="2">
    <source>
        <dbReference type="SAM" id="Phobius"/>
    </source>
</evidence>
<keyword evidence="2" id="KW-1133">Transmembrane helix</keyword>
<proteinExistence type="predicted"/>
<evidence type="ECO:0000259" key="3">
    <source>
        <dbReference type="PROSITE" id="PS51082"/>
    </source>
</evidence>
<keyword evidence="5" id="KW-1185">Reference proteome</keyword>
<name>A0ABP1PYX2_9HEXA</name>
<evidence type="ECO:0000256" key="1">
    <source>
        <dbReference type="SAM" id="MobiDB-lite"/>
    </source>
</evidence>
<evidence type="ECO:0000313" key="5">
    <source>
        <dbReference type="Proteomes" id="UP001642540"/>
    </source>
</evidence>
<feature type="transmembrane region" description="Helical" evidence="2">
    <location>
        <begin position="124"/>
        <end position="146"/>
    </location>
</feature>